<dbReference type="InParanoid" id="A0A0L0H677"/>
<sequence>MVDLPPPPAGPHPNMPQRERPKSWQRFLEHFGVGEDEASDRLEFSPLLGSEQPRRPPRRAPQRIITGDGAATVIYPNTPATLTTPPTFSFDLPSALEDTLPSPLYRSHVAALNALLRSAHDRRRSKYVGFCLLLATFGAIVCALSLWLAIKENAYWAGGICVALTVALWALQPILARAWFADLLDTVESEVNRILVEWNARAPKNVRFQILGAGNVAVHPRYGLGESAPSEPELHVILLDSPASRRHSYYETGPSDVLISPDGDGLMLSVKVVPRQEG</sequence>
<proteinExistence type="predicted"/>
<evidence type="ECO:0000256" key="1">
    <source>
        <dbReference type="SAM" id="MobiDB-lite"/>
    </source>
</evidence>
<organism evidence="3 4">
    <name type="scientific">Spizellomyces punctatus (strain DAOM BR117)</name>
    <dbReference type="NCBI Taxonomy" id="645134"/>
    <lineage>
        <taxon>Eukaryota</taxon>
        <taxon>Fungi</taxon>
        <taxon>Fungi incertae sedis</taxon>
        <taxon>Chytridiomycota</taxon>
        <taxon>Chytridiomycota incertae sedis</taxon>
        <taxon>Chytridiomycetes</taxon>
        <taxon>Spizellomycetales</taxon>
        <taxon>Spizellomycetaceae</taxon>
        <taxon>Spizellomyces</taxon>
    </lineage>
</organism>
<dbReference type="Proteomes" id="UP000053201">
    <property type="component" value="Unassembled WGS sequence"/>
</dbReference>
<reference evidence="3 4" key="1">
    <citation type="submission" date="2009-08" db="EMBL/GenBank/DDBJ databases">
        <title>The Genome Sequence of Spizellomyces punctatus strain DAOM BR117.</title>
        <authorList>
            <consortium name="The Broad Institute Genome Sequencing Platform"/>
            <person name="Russ C."/>
            <person name="Cuomo C."/>
            <person name="Shea T."/>
            <person name="Young S.K."/>
            <person name="Zeng Q."/>
            <person name="Koehrsen M."/>
            <person name="Haas B."/>
            <person name="Borodovsky M."/>
            <person name="Guigo R."/>
            <person name="Alvarado L."/>
            <person name="Berlin A."/>
            <person name="Bochicchio J."/>
            <person name="Borenstein D."/>
            <person name="Chapman S."/>
            <person name="Chen Z."/>
            <person name="Engels R."/>
            <person name="Freedman E."/>
            <person name="Gellesch M."/>
            <person name="Goldberg J."/>
            <person name="Griggs A."/>
            <person name="Gujja S."/>
            <person name="Heiman D."/>
            <person name="Hepburn T."/>
            <person name="Howarth C."/>
            <person name="Jen D."/>
            <person name="Larson L."/>
            <person name="Lewis B."/>
            <person name="Mehta T."/>
            <person name="Park D."/>
            <person name="Pearson M."/>
            <person name="Roberts A."/>
            <person name="Saif S."/>
            <person name="Shenoy N."/>
            <person name="Sisk P."/>
            <person name="Stolte C."/>
            <person name="Sykes S."/>
            <person name="Thomson T."/>
            <person name="Walk T."/>
            <person name="White J."/>
            <person name="Yandava C."/>
            <person name="Burger G."/>
            <person name="Gray M.W."/>
            <person name="Holland P.W.H."/>
            <person name="King N."/>
            <person name="Lang F.B.F."/>
            <person name="Roger A.J."/>
            <person name="Ruiz-Trillo I."/>
            <person name="Lander E."/>
            <person name="Nusbaum C."/>
        </authorList>
    </citation>
    <scope>NUCLEOTIDE SEQUENCE [LARGE SCALE GENOMIC DNA]</scope>
    <source>
        <strain evidence="3 4">DAOM BR117</strain>
    </source>
</reference>
<dbReference type="GeneID" id="27691540"/>
<keyword evidence="4" id="KW-1185">Reference proteome</keyword>
<gene>
    <name evidence="3" type="ORF">SPPG_08371</name>
</gene>
<dbReference type="RefSeq" id="XP_016604258.1">
    <property type="nucleotide sequence ID" value="XM_016756530.1"/>
</dbReference>
<feature type="transmembrane region" description="Helical" evidence="2">
    <location>
        <begin position="127"/>
        <end position="148"/>
    </location>
</feature>
<dbReference type="OrthoDB" id="2136237at2759"/>
<evidence type="ECO:0000313" key="4">
    <source>
        <dbReference type="Proteomes" id="UP000053201"/>
    </source>
</evidence>
<keyword evidence="2" id="KW-0472">Membrane</keyword>
<dbReference type="AlphaFoldDB" id="A0A0L0H677"/>
<feature type="compositionally biased region" description="Pro residues" evidence="1">
    <location>
        <begin position="1"/>
        <end position="14"/>
    </location>
</feature>
<protein>
    <submittedName>
        <fullName evidence="3">Uncharacterized protein</fullName>
    </submittedName>
</protein>
<feature type="region of interest" description="Disordered" evidence="1">
    <location>
        <begin position="1"/>
        <end position="23"/>
    </location>
</feature>
<keyword evidence="2" id="KW-0812">Transmembrane</keyword>
<accession>A0A0L0H677</accession>
<dbReference type="VEuPathDB" id="FungiDB:SPPG_08371"/>
<evidence type="ECO:0000313" key="3">
    <source>
        <dbReference type="EMBL" id="KNC96218.1"/>
    </source>
</evidence>
<name>A0A0L0H677_SPIPD</name>
<dbReference type="EMBL" id="KQ257470">
    <property type="protein sequence ID" value="KNC96218.1"/>
    <property type="molecule type" value="Genomic_DNA"/>
</dbReference>
<keyword evidence="2" id="KW-1133">Transmembrane helix</keyword>
<feature type="transmembrane region" description="Helical" evidence="2">
    <location>
        <begin position="154"/>
        <end position="171"/>
    </location>
</feature>
<evidence type="ECO:0000256" key="2">
    <source>
        <dbReference type="SAM" id="Phobius"/>
    </source>
</evidence>